<gene>
    <name evidence="4" type="ORF">GMD59_13740</name>
    <name evidence="5" type="ORF">GMD59_13790</name>
</gene>
<name>A0A6L6LVQ9_9FIRM</name>
<feature type="compositionally biased region" description="Low complexity" evidence="1">
    <location>
        <begin position="529"/>
        <end position="538"/>
    </location>
</feature>
<feature type="compositionally biased region" description="Acidic residues" evidence="1">
    <location>
        <begin position="514"/>
        <end position="528"/>
    </location>
</feature>
<accession>A0A6L6LVQ9</accession>
<feature type="signal peptide" evidence="3">
    <location>
        <begin position="1"/>
        <end position="27"/>
    </location>
</feature>
<sequence length="635" mass="70179">MKNKVAFFLSFVFLFSFFTGFSASAFAADYSLTCPRCGQVSLQLSEALRAGSTKRDVYTCEKCGAQIDKGTLLGCVSWYKVEGGTPAGSLTTPKRYYGSGQNTGGTYYYNSGNTTQTSIVNNNTFNTVTNNTWTSYQIQNTYYNNTYNYYKYETTNNYTYYVTYSPTYVNIYGHDSADGESTANDTDSQLYYSLPDGRNSFYCTASDVFGTSYLYNVKNADLVLEDDGKTLGLWHLDGNFYDSSNFGNHATSGSYQFQNEGWNGAFSYIATSLVSGPVTFPYSFSGHSSAYLTFHFRIQTVDRDPSKYRDRIHVLIGSNYLSFYIPPNEWVTVDLVMEPAAWANNWVCMAFVNGLRVSDAVTTPVSSSSDLSDVFLSLDESCFKILPLGGPVRTVERVFIDEVRISKVFEGSDSSVFVPYQPYDSNMVYVYPESAVENDVVVQSALNVSSYRVGGARPTYPANGTVFINVEKNVVKNIMQYDGGLWKDVNAAIYKNGEWFNLMNFDLAPITSSEDEIPPVTDGEDPGDSESGSSPGDSSDSDDKVNILEKIFSALANIIFSAIDFISAVASKLLDGLASLITSLIDSFTNLMNLGGEFGNFLAALWPFMPPEITAVLLLGFTLSILLMVISFFKK</sequence>
<comment type="caution">
    <text evidence="5">The sequence shown here is derived from an EMBL/GenBank/DDBJ whole genome shotgun (WGS) entry which is preliminary data.</text>
</comment>
<keyword evidence="3" id="KW-0732">Signal</keyword>
<feature type="chain" id="PRO_5036182403" evidence="3">
    <location>
        <begin position="28"/>
        <end position="635"/>
    </location>
</feature>
<keyword evidence="2" id="KW-0812">Transmembrane</keyword>
<evidence type="ECO:0000256" key="2">
    <source>
        <dbReference type="SAM" id="Phobius"/>
    </source>
</evidence>
<protein>
    <submittedName>
        <fullName evidence="5">Uncharacterized protein</fullName>
    </submittedName>
</protein>
<feature type="region of interest" description="Disordered" evidence="1">
    <location>
        <begin position="514"/>
        <end position="542"/>
    </location>
</feature>
<dbReference type="Proteomes" id="UP000472755">
    <property type="component" value="Unassembled WGS sequence"/>
</dbReference>
<organism evidence="5 6">
    <name type="scientific">Ruthenibacterium lactatiformans</name>
    <dbReference type="NCBI Taxonomy" id="1550024"/>
    <lineage>
        <taxon>Bacteria</taxon>
        <taxon>Bacillati</taxon>
        <taxon>Bacillota</taxon>
        <taxon>Clostridia</taxon>
        <taxon>Eubacteriales</taxon>
        <taxon>Oscillospiraceae</taxon>
        <taxon>Ruthenibacterium</taxon>
    </lineage>
</organism>
<keyword evidence="2" id="KW-1133">Transmembrane helix</keyword>
<keyword evidence="2" id="KW-0472">Membrane</keyword>
<dbReference type="EMBL" id="WMZU01000025">
    <property type="protein sequence ID" value="MTS28339.1"/>
    <property type="molecule type" value="Genomic_DNA"/>
</dbReference>
<dbReference type="RefSeq" id="WP_172726245.1">
    <property type="nucleotide sequence ID" value="NZ_WMZN01000029.1"/>
</dbReference>
<evidence type="ECO:0000256" key="3">
    <source>
        <dbReference type="SAM" id="SignalP"/>
    </source>
</evidence>
<evidence type="ECO:0000313" key="5">
    <source>
        <dbReference type="EMBL" id="MTS28349.1"/>
    </source>
</evidence>
<proteinExistence type="predicted"/>
<evidence type="ECO:0000313" key="6">
    <source>
        <dbReference type="Proteomes" id="UP000472755"/>
    </source>
</evidence>
<feature type="transmembrane region" description="Helical" evidence="2">
    <location>
        <begin position="615"/>
        <end position="633"/>
    </location>
</feature>
<dbReference type="AlphaFoldDB" id="A0A6L6LVQ9"/>
<dbReference type="EMBL" id="WMZU01000025">
    <property type="protein sequence ID" value="MTS28349.1"/>
    <property type="molecule type" value="Genomic_DNA"/>
</dbReference>
<evidence type="ECO:0000256" key="1">
    <source>
        <dbReference type="SAM" id="MobiDB-lite"/>
    </source>
</evidence>
<evidence type="ECO:0000313" key="4">
    <source>
        <dbReference type="EMBL" id="MTS28339.1"/>
    </source>
</evidence>
<reference evidence="5 6" key="1">
    <citation type="journal article" date="2019" name="Nat. Med.">
        <title>A library of human gut bacterial isolates paired with longitudinal multiomics data enables mechanistic microbiome research.</title>
        <authorList>
            <person name="Poyet M."/>
            <person name="Groussin M."/>
            <person name="Gibbons S.M."/>
            <person name="Avila-Pacheco J."/>
            <person name="Jiang X."/>
            <person name="Kearney S.M."/>
            <person name="Perrotta A.R."/>
            <person name="Berdy B."/>
            <person name="Zhao S."/>
            <person name="Lieberman T.D."/>
            <person name="Swanson P.K."/>
            <person name="Smith M."/>
            <person name="Roesemann S."/>
            <person name="Alexander J.E."/>
            <person name="Rich S.A."/>
            <person name="Livny J."/>
            <person name="Vlamakis H."/>
            <person name="Clish C."/>
            <person name="Bullock K."/>
            <person name="Deik A."/>
            <person name="Scott J."/>
            <person name="Pierce K.A."/>
            <person name="Xavier R.J."/>
            <person name="Alm E.J."/>
        </authorList>
    </citation>
    <scope>NUCLEOTIDE SEQUENCE [LARGE SCALE GENOMIC DNA]</scope>
    <source>
        <strain evidence="5 6">BIOML-A4</strain>
    </source>
</reference>